<dbReference type="GO" id="GO:0009007">
    <property type="term" value="F:site-specific DNA-methyltransferase (adenine-specific) activity"/>
    <property type="evidence" value="ECO:0007669"/>
    <property type="project" value="UniProtKB-EC"/>
</dbReference>
<evidence type="ECO:0000313" key="7">
    <source>
        <dbReference type="EMBL" id="QHU34429.1"/>
    </source>
</evidence>
<dbReference type="PROSITE" id="PS00092">
    <property type="entry name" value="N6_MTASE"/>
    <property type="match status" value="1"/>
</dbReference>
<dbReference type="EMBL" id="MN740570">
    <property type="protein sequence ID" value="QHU34429.1"/>
    <property type="molecule type" value="Genomic_DNA"/>
</dbReference>
<keyword evidence="4" id="KW-0949">S-adenosyl-L-methionine</keyword>
<evidence type="ECO:0000256" key="2">
    <source>
        <dbReference type="ARBA" id="ARBA00022603"/>
    </source>
</evidence>
<dbReference type="Pfam" id="PF07669">
    <property type="entry name" value="Eco57I"/>
    <property type="match status" value="1"/>
</dbReference>
<evidence type="ECO:0000256" key="1">
    <source>
        <dbReference type="ARBA" id="ARBA00011900"/>
    </source>
</evidence>
<dbReference type="AlphaFoldDB" id="A0A6C0LUI1"/>
<feature type="domain" description="Type II methyltransferase M.TaqI-like" evidence="6">
    <location>
        <begin position="130"/>
        <end position="208"/>
    </location>
</feature>
<keyword evidence="2" id="KW-0489">Methyltransferase</keyword>
<comment type="catalytic activity">
    <reaction evidence="5">
        <text>a 2'-deoxyadenosine in DNA + S-adenosyl-L-methionine = an N(6)-methyl-2'-deoxyadenosine in DNA + S-adenosyl-L-homocysteine + H(+)</text>
        <dbReference type="Rhea" id="RHEA:15197"/>
        <dbReference type="Rhea" id="RHEA-COMP:12418"/>
        <dbReference type="Rhea" id="RHEA-COMP:12419"/>
        <dbReference type="ChEBI" id="CHEBI:15378"/>
        <dbReference type="ChEBI" id="CHEBI:57856"/>
        <dbReference type="ChEBI" id="CHEBI:59789"/>
        <dbReference type="ChEBI" id="CHEBI:90615"/>
        <dbReference type="ChEBI" id="CHEBI:90616"/>
        <dbReference type="EC" id="2.1.1.72"/>
    </reaction>
</comment>
<organism evidence="7">
    <name type="scientific">viral metagenome</name>
    <dbReference type="NCBI Taxonomy" id="1070528"/>
    <lineage>
        <taxon>unclassified sequences</taxon>
        <taxon>metagenomes</taxon>
        <taxon>organismal metagenomes</taxon>
    </lineage>
</organism>
<proteinExistence type="predicted"/>
<name>A0A6C0LUI1_9ZZZZ</name>
<protein>
    <recommendedName>
        <fullName evidence="1">site-specific DNA-methyltransferase (adenine-specific)</fullName>
        <ecNumber evidence="1">2.1.1.72</ecNumber>
    </recommendedName>
</protein>
<sequence>MGFFIFQDISQMNHISLYNDYTDIVQIFPDTYKQSHGAIFTSFSFIETMFSLFDKEMFGREDYKWCDLGCGLGYFSIVLYFKLMTGLSSKIPDKDERSTHILEKMIYMIDVQHEYETHLKTLFGNTCHVIIENVLEWKPDTLFDVVIGNPPFHCNHIKQVPTNKETKQTFSSSKTIWPLFVLRGFSILNKTGYMNMVVPSLWCKYDSYGVYDVLVPQLVKMRLYNNTESNKIFHYQAQTPCSIFLARKCSLVSSSKTFSIYDAIHKSYVPFSLTSPKQSIPMISPALCLRLYQYAQQYGSFSSFCLRTNMPRTKINLSEKHNPSSHVYENIHSCILDKKNGKNVPVLVYKYSNISCIFQGQPKLVLAHKMYGFPYYDKVGRFGVSNRDNYIIYGRCHEDFLLLQSFTSSILFIYMLECFKFRMKMIEPSIIPYIPDVTKMKLDWNASFTMEQNDEFWFDTFKCSLLEKEYVRNHFSKQYERIPIIE</sequence>
<keyword evidence="3" id="KW-0808">Transferase</keyword>
<dbReference type="SUPFAM" id="SSF53335">
    <property type="entry name" value="S-adenosyl-L-methionine-dependent methyltransferases"/>
    <property type="match status" value="1"/>
</dbReference>
<dbReference type="Gene3D" id="3.40.50.150">
    <property type="entry name" value="Vaccinia Virus protein VP39"/>
    <property type="match status" value="1"/>
</dbReference>
<dbReference type="InterPro" id="IPR011639">
    <property type="entry name" value="MethylTrfase_TaqI-like_dom"/>
</dbReference>
<dbReference type="GO" id="GO:0006304">
    <property type="term" value="P:DNA modification"/>
    <property type="evidence" value="ECO:0007669"/>
    <property type="project" value="InterPro"/>
</dbReference>
<dbReference type="PANTHER" id="PTHR33841">
    <property type="entry name" value="DNA METHYLTRANSFERASE YEEA-RELATED"/>
    <property type="match status" value="1"/>
</dbReference>
<dbReference type="InterPro" id="IPR002052">
    <property type="entry name" value="DNA_methylase_N6_adenine_CS"/>
</dbReference>
<evidence type="ECO:0000259" key="6">
    <source>
        <dbReference type="Pfam" id="PF07669"/>
    </source>
</evidence>
<dbReference type="GO" id="GO:0032259">
    <property type="term" value="P:methylation"/>
    <property type="evidence" value="ECO:0007669"/>
    <property type="project" value="UniProtKB-KW"/>
</dbReference>
<dbReference type="EC" id="2.1.1.72" evidence="1"/>
<dbReference type="GO" id="GO:0003676">
    <property type="term" value="F:nucleic acid binding"/>
    <property type="evidence" value="ECO:0007669"/>
    <property type="project" value="InterPro"/>
</dbReference>
<accession>A0A6C0LUI1</accession>
<reference evidence="7" key="1">
    <citation type="journal article" date="2020" name="Nature">
        <title>Giant virus diversity and host interactions through global metagenomics.</title>
        <authorList>
            <person name="Schulz F."/>
            <person name="Roux S."/>
            <person name="Paez-Espino D."/>
            <person name="Jungbluth S."/>
            <person name="Walsh D.A."/>
            <person name="Denef V.J."/>
            <person name="McMahon K.D."/>
            <person name="Konstantinidis K.T."/>
            <person name="Eloe-Fadrosh E.A."/>
            <person name="Kyrpides N.C."/>
            <person name="Woyke T."/>
        </authorList>
    </citation>
    <scope>NUCLEOTIDE SEQUENCE</scope>
    <source>
        <strain evidence="7">GVMAG-S-1016713-123</strain>
    </source>
</reference>
<evidence type="ECO:0000256" key="3">
    <source>
        <dbReference type="ARBA" id="ARBA00022679"/>
    </source>
</evidence>
<dbReference type="PRINTS" id="PR00507">
    <property type="entry name" value="N12N6MTFRASE"/>
</dbReference>
<dbReference type="CDD" id="cd02440">
    <property type="entry name" value="AdoMet_MTases"/>
    <property type="match status" value="1"/>
</dbReference>
<dbReference type="InterPro" id="IPR029063">
    <property type="entry name" value="SAM-dependent_MTases_sf"/>
</dbReference>
<dbReference type="InterPro" id="IPR050953">
    <property type="entry name" value="N4_N6_ade-DNA_methylase"/>
</dbReference>
<evidence type="ECO:0000256" key="4">
    <source>
        <dbReference type="ARBA" id="ARBA00022691"/>
    </source>
</evidence>
<evidence type="ECO:0000256" key="5">
    <source>
        <dbReference type="ARBA" id="ARBA00047942"/>
    </source>
</evidence>
<dbReference type="PANTHER" id="PTHR33841:SF1">
    <property type="entry name" value="DNA METHYLTRANSFERASE A"/>
    <property type="match status" value="1"/>
</dbReference>